<reference evidence="3" key="1">
    <citation type="submission" date="2017-02" db="UniProtKB">
        <authorList>
            <consortium name="WormBaseParasite"/>
        </authorList>
    </citation>
    <scope>IDENTIFICATION</scope>
</reference>
<dbReference type="Proteomes" id="UP000274131">
    <property type="component" value="Unassembled WGS sequence"/>
</dbReference>
<protein>
    <submittedName>
        <fullName evidence="3">Neur_chan_LBD domain-containing protein</fullName>
    </submittedName>
</protein>
<proteinExistence type="predicted"/>
<dbReference type="GO" id="GO:0016020">
    <property type="term" value="C:membrane"/>
    <property type="evidence" value="ECO:0007669"/>
    <property type="project" value="InterPro"/>
</dbReference>
<organism evidence="3">
    <name type="scientific">Enterobius vermicularis</name>
    <name type="common">Human pinworm</name>
    <dbReference type="NCBI Taxonomy" id="51028"/>
    <lineage>
        <taxon>Eukaryota</taxon>
        <taxon>Metazoa</taxon>
        <taxon>Ecdysozoa</taxon>
        <taxon>Nematoda</taxon>
        <taxon>Chromadorea</taxon>
        <taxon>Rhabditida</taxon>
        <taxon>Spirurina</taxon>
        <taxon>Oxyuridomorpha</taxon>
        <taxon>Oxyuroidea</taxon>
        <taxon>Oxyuridae</taxon>
        <taxon>Enterobius</taxon>
    </lineage>
</organism>
<evidence type="ECO:0000313" key="2">
    <source>
        <dbReference type="Proteomes" id="UP000274131"/>
    </source>
</evidence>
<dbReference type="GO" id="GO:0005230">
    <property type="term" value="F:extracellular ligand-gated monoatomic ion channel activity"/>
    <property type="evidence" value="ECO:0007669"/>
    <property type="project" value="InterPro"/>
</dbReference>
<gene>
    <name evidence="1" type="ORF">EVEC_LOCUS12208</name>
</gene>
<dbReference type="EMBL" id="UXUI01013758">
    <property type="protein sequence ID" value="VDD97457.1"/>
    <property type="molecule type" value="Genomic_DNA"/>
</dbReference>
<name>A0A0N4VPW2_ENTVE</name>
<dbReference type="STRING" id="51028.A0A0N4VPW2"/>
<dbReference type="WBParaSite" id="EVEC_0001305101-mRNA-1">
    <property type="protein sequence ID" value="EVEC_0001305101-mRNA-1"/>
    <property type="gene ID" value="EVEC_0001305101"/>
</dbReference>
<dbReference type="InterPro" id="IPR036734">
    <property type="entry name" value="Neur_chan_lig-bd_sf"/>
</dbReference>
<reference evidence="1 2" key="2">
    <citation type="submission" date="2018-10" db="EMBL/GenBank/DDBJ databases">
        <authorList>
            <consortium name="Pathogen Informatics"/>
        </authorList>
    </citation>
    <scope>NUCLEOTIDE SEQUENCE [LARGE SCALE GENOMIC DNA]</scope>
</reference>
<accession>A0A0N4VPW2</accession>
<keyword evidence="2" id="KW-1185">Reference proteome</keyword>
<evidence type="ECO:0000313" key="1">
    <source>
        <dbReference type="EMBL" id="VDD97457.1"/>
    </source>
</evidence>
<evidence type="ECO:0000313" key="3">
    <source>
        <dbReference type="WBParaSite" id="EVEC_0001305101-mRNA-1"/>
    </source>
</evidence>
<sequence>MTDYEETTSYMDSVADDYLSMKKENYDSSRTEYDGNRRNLRSLRDEEEIPLTYRLHDHLLQRYRKGTRPVAHPRNTIEVTMSVFLYQITGLVSFSNLSYYNIIDNIVVLKKSVNGVCN</sequence>
<dbReference type="OrthoDB" id="5865069at2759"/>
<dbReference type="Gene3D" id="2.70.170.10">
    <property type="entry name" value="Neurotransmitter-gated ion-channel ligand-binding domain"/>
    <property type="match status" value="1"/>
</dbReference>
<dbReference type="AlphaFoldDB" id="A0A0N4VPW2"/>
<dbReference type="SUPFAM" id="SSF63712">
    <property type="entry name" value="Nicotinic receptor ligand binding domain-like"/>
    <property type="match status" value="1"/>
</dbReference>